<evidence type="ECO:0000313" key="1">
    <source>
        <dbReference type="Proteomes" id="UP000790787"/>
    </source>
</evidence>
<protein>
    <submittedName>
        <fullName evidence="2">Secreted RxLR effector protein 161-like</fullName>
    </submittedName>
</protein>
<sequence length="165" mass="18799">MIHQQKYIKELLKKFNIDSSKSIDALISISTKLDLDEEGKSVEQKLYRGMIGSLLYFIARWPDIVFSLGLCARFQVNPKESHVKAIKRILRYLKGTPDPCMWYLRGYNFDLVGYADADYACFHVDRKSTSGITHFLGSCLVSWETKKQNSVSLSIAEAEYVAATT</sequence>
<organism evidence="1 2">
    <name type="scientific">Nicotiana tabacum</name>
    <name type="common">Common tobacco</name>
    <dbReference type="NCBI Taxonomy" id="4097"/>
    <lineage>
        <taxon>Eukaryota</taxon>
        <taxon>Viridiplantae</taxon>
        <taxon>Streptophyta</taxon>
        <taxon>Embryophyta</taxon>
        <taxon>Tracheophyta</taxon>
        <taxon>Spermatophyta</taxon>
        <taxon>Magnoliopsida</taxon>
        <taxon>eudicotyledons</taxon>
        <taxon>Gunneridae</taxon>
        <taxon>Pentapetalae</taxon>
        <taxon>asterids</taxon>
        <taxon>lamiids</taxon>
        <taxon>Solanales</taxon>
        <taxon>Solanaceae</taxon>
        <taxon>Nicotianoideae</taxon>
        <taxon>Nicotianeae</taxon>
        <taxon>Nicotiana</taxon>
    </lineage>
</organism>
<name>A0AC58TX81_TOBAC</name>
<dbReference type="RefSeq" id="XP_075101838.1">
    <property type="nucleotide sequence ID" value="XM_075245737.1"/>
</dbReference>
<reference evidence="2" key="2">
    <citation type="submission" date="2025-08" db="UniProtKB">
        <authorList>
            <consortium name="RefSeq"/>
        </authorList>
    </citation>
    <scope>IDENTIFICATION</scope>
    <source>
        <tissue evidence="2">Leaf</tissue>
    </source>
</reference>
<evidence type="ECO:0000313" key="2">
    <source>
        <dbReference type="RefSeq" id="XP_075101838.1"/>
    </source>
</evidence>
<gene>
    <name evidence="2" type="primary">LOC142177265</name>
</gene>
<proteinExistence type="predicted"/>
<keyword evidence="1" id="KW-1185">Reference proteome</keyword>
<dbReference type="Proteomes" id="UP000790787">
    <property type="component" value="Chromosome 23"/>
</dbReference>
<reference evidence="1" key="1">
    <citation type="journal article" date="2014" name="Nat. Commun.">
        <title>The tobacco genome sequence and its comparison with those of tomato and potato.</title>
        <authorList>
            <person name="Sierro N."/>
            <person name="Battey J.N."/>
            <person name="Ouadi S."/>
            <person name="Bakaher N."/>
            <person name="Bovet L."/>
            <person name="Willig A."/>
            <person name="Goepfert S."/>
            <person name="Peitsch M.C."/>
            <person name="Ivanov N.V."/>
        </authorList>
    </citation>
    <scope>NUCLEOTIDE SEQUENCE [LARGE SCALE GENOMIC DNA]</scope>
</reference>
<accession>A0AC58TX81</accession>